<dbReference type="Pfam" id="PF00395">
    <property type="entry name" value="SLH"/>
    <property type="match status" value="3"/>
</dbReference>
<dbReference type="SUPFAM" id="SSF74853">
    <property type="entry name" value="Lamin A/C globular tail domain"/>
    <property type="match status" value="3"/>
</dbReference>
<feature type="domain" description="SLH" evidence="2">
    <location>
        <begin position="2406"/>
        <end position="2462"/>
    </location>
</feature>
<dbReference type="Pfam" id="PF00149">
    <property type="entry name" value="Metallophos"/>
    <property type="match status" value="1"/>
</dbReference>
<feature type="domain" description="LTD" evidence="3">
    <location>
        <begin position="617"/>
        <end position="785"/>
    </location>
</feature>
<feature type="domain" description="LTD" evidence="3">
    <location>
        <begin position="43"/>
        <end position="180"/>
    </location>
</feature>
<feature type="region of interest" description="Disordered" evidence="1">
    <location>
        <begin position="2066"/>
        <end position="2093"/>
    </location>
</feature>
<evidence type="ECO:0000259" key="2">
    <source>
        <dbReference type="PROSITE" id="PS51272"/>
    </source>
</evidence>
<dbReference type="InterPro" id="IPR036415">
    <property type="entry name" value="Lamin_tail_dom_sf"/>
</dbReference>
<feature type="domain" description="LTD" evidence="3">
    <location>
        <begin position="326"/>
        <end position="487"/>
    </location>
</feature>
<dbReference type="InterPro" id="IPR001119">
    <property type="entry name" value="SLH_dom"/>
</dbReference>
<keyword evidence="5" id="KW-1185">Reference proteome</keyword>
<feature type="compositionally biased region" description="Gly residues" evidence="1">
    <location>
        <begin position="2066"/>
        <end position="2082"/>
    </location>
</feature>
<dbReference type="PANTHER" id="PTHR43143">
    <property type="entry name" value="METALLOPHOSPHOESTERASE, CALCINEURIN SUPERFAMILY"/>
    <property type="match status" value="1"/>
</dbReference>
<dbReference type="GO" id="GO:0016787">
    <property type="term" value="F:hydrolase activity"/>
    <property type="evidence" value="ECO:0007669"/>
    <property type="project" value="InterPro"/>
</dbReference>
<feature type="domain" description="SLH" evidence="2">
    <location>
        <begin position="2345"/>
        <end position="2403"/>
    </location>
</feature>
<protein>
    <submittedName>
        <fullName evidence="4">Metallophosphoesterase</fullName>
    </submittedName>
</protein>
<feature type="domain" description="LTD" evidence="3">
    <location>
        <begin position="915"/>
        <end position="1054"/>
    </location>
</feature>
<evidence type="ECO:0000313" key="5">
    <source>
        <dbReference type="Proteomes" id="UP000250369"/>
    </source>
</evidence>
<dbReference type="SUPFAM" id="SSF56300">
    <property type="entry name" value="Metallo-dependent phosphatases"/>
    <property type="match status" value="1"/>
</dbReference>
<sequence>MMVFEHNSLHQEEHMKGKIGKVIVSTAAAIGVMASPFYGLLQPEPKAVAASSPDMLITELSPNNSGADDYEFIELYNRSDRDVSLSDFSVIYRAPGSDRQLTLPARTIRANDSVVLWYNKSSKTAADFNAKYGVSLPDERLIAFTQSVPSGFAGMSNTGSRSVIVKDAAGNELVSADYNDGETNDSGLDVHYKIPGDGYKTMAKLAVLGAPTPGTVDPRQYAPNMPPIIAHTPFANGSADHDARIQADITSDDLMQAKLYYRTAADMQYRSVAMTSVTGITYESIVPKEQLWTSSLQYYIEATDNANPAAYGHTAANPVSAVIAPSVSVPDYNALPKLLVTELVPDGANIGSSDAYEFIEIYNNTDKPVRMNDYQILYRYPAADNKADVKLELTENKIVGPKESFVVWTKPSVTPEQTLADFNAAYGTSLDEGHVTAISWAGMHNTQERTVILADKLGNELSSARYLESADANEVAEGKGIVYKYPNGSIASIKLGTMENATPGRVLEGQVPAVPVAVPDAPNPAPVIGHTPVTAVSGDRDLAVTAQVTDDEQAVQLKLFYRLDSRSAYKSVEMTAKDGGQYEGIVPKAELWSNSFAYYVEARDAANRVTAPANDTLPYTAPISHEGDAADTDKLPKLLITELVPDTVNVGGSDAYEYIEVYNNTNGTVNMKDYQIVYRYPEADKKADVRIDLTEDKIIGPQESFAIWTKNDKNTSLTAADFNANYKSSLDSGHLTGVTWDGMANGSERTVIIADDFGKEIASAAYNDGTSDVAENKAIVYKYPAEGNRMLKVETKAAATPGTMLDGQVPAKPVSGSQDGVPPVVAHEPVTSVAAGAKAFFTANVTDNSKVERVTLYYKQTANMPFETAQMKEDPDRKGVFTAELPARMLWTNELTYFIEASDGSNLTKTAEAVASVTHGETDFTKVPQVLVTEIVPDSANVGGSDGYEFIEIYNNTDRDLKLDDYKIQYRYPDEGADGDLIWAPDTDGLVLKSQKTMVFWIINGPNESKTVADFNANYGSALVENADIVRMHNNGMANDSHRGIVVATNIGKEISKGFYWDEHSDDTKENKGILFKYPVDGTNNLIKISSGQQPATPGSLLAGQVPDLPVMLADDKVPPTVTDKTSQTEAAETDNIGLFAAAQDDVAVKTMTLFYKTDDQADFTKANLRQDYGDKQYYYTIYSPELLGKSSVTYYYEASDGTNTARSGTKTIAIRSDRSEKPLRLNVKADQVVTGTTLLKGTSSESSPESLELYVDGSKMDSTYGALEREAYFAFELKKTNLFFKNGVTMGNDILKIYDDGTDQYVTLSVPVEPERLVKGERNVISIRSGTKVSPFDTDSEENRDDFYVRNVRLVLADGTVIRDSAYADPNKELSVGDGAGAMPVVDFGFTIPDGKFNSKAFMWDTKLVAEGPHTVKIADPTQQPAGEEIATIMVDNTAPVIIPSLVEGGEYKGPIVIDAQVTDAIAGVGSIEATLDGEAILLPLQTSSALLAPGNHTLVVKSTDKAGNKAEAAVQFRVAEEMPHKPQLVSPKAGKSISGTAAALQVKVTDPTGDAMDVSFYQGFHYDANDRASVKAYANAVDSEPPQQQSPDGEAAFSDEEYRKVQALDNDYLVSDSMTQFPYQRFEVKLDQAVDETDDVELIWKGKSLDGRKVTMYAWNLKEGRWIAIDHRVAGTEDFTLQGHVKTADYAIGQTINVMVQDEIPSSPDQYDYTFVWMSDTQYYSESYPHIYRKEVEWIKDNKDNMNIKYVFHTGDIVDKSYQEFQWINADTQMKVLDEANIPYGVLAGNHDVNHKDEDYTKYSQYFGEERFKDKPYYGDSYKNNRGHYDLISTGGNDYIMLYMGWGITDEDLAWMDKVLKDYPDRKAFLNFHEYLLVSGNRSPIANSIYEKVVLPNPNVIAVLSGHYHDSEMMADEIDDNGDGKTDRTVYQMLADYQGGPEGGQGYMRLLHFDVKNNKIIVNTYSPYMNDYNFYDTDQYPGKDEFTIDVDLQPKLKRVATDYFAVNVYTDKSVGQAAQTASGAVASANWTGLAAGKKFEWYAIAADGFDGAARSDIWSFIAGDGGSNGSDGGTNNGTGGKQPDPKPEGNETAIRIDDKAEIAKLEGLTDERLVIELGSAVHGSAPVSIEIGTAVLKAAGDKEVDITFQAGSFSVTIPANAIPADKLASGTLKLVIDVSGTNAQAQAVIAEAAGRDGAYRPTGSFIDLKLFAGSESIAKFSRKLTVEIELSEEILNRINPDLAGVYFVNGGKVEYAGGKIEGKKALFQTDHFSTFAVMEYEKQFADMAGHWAEHYVRMLAAKHIAQGTSERTYAPDATVTRAQFATLMVRALGFVQPPAFEAAFEDVEEGSYYAGYVSEAVRLGIVEKDTAFRPESSVTREEAVVMMMRAYAQLVGHPANKVRDADFADWGSLSEWAQDAVGQAKALGILEGRGGGVFAPKATLTRAESAKLILELLKQK</sequence>
<dbReference type="InterPro" id="IPR029052">
    <property type="entry name" value="Metallo-depent_PP-like"/>
</dbReference>
<dbReference type="Gene3D" id="3.60.21.10">
    <property type="match status" value="1"/>
</dbReference>
<reference evidence="4 5" key="1">
    <citation type="journal article" date="2009" name="Int. J. Syst. Evol. Microbiol.">
        <title>Paenibacillus contaminans sp. nov., isolated from a contaminated laboratory plate.</title>
        <authorList>
            <person name="Chou J.H."/>
            <person name="Lee J.H."/>
            <person name="Lin M.C."/>
            <person name="Chang P.S."/>
            <person name="Arun A.B."/>
            <person name="Young C.C."/>
            <person name="Chen W.M."/>
        </authorList>
    </citation>
    <scope>NUCLEOTIDE SEQUENCE [LARGE SCALE GENOMIC DNA]</scope>
    <source>
        <strain evidence="4 5">CKOBP-6</strain>
    </source>
</reference>
<dbReference type="InterPro" id="IPR004843">
    <property type="entry name" value="Calcineurin-like_PHP"/>
</dbReference>
<dbReference type="InterPro" id="IPR001322">
    <property type="entry name" value="Lamin_tail_dom"/>
</dbReference>
<dbReference type="Proteomes" id="UP000250369">
    <property type="component" value="Unassembled WGS sequence"/>
</dbReference>
<accession>A0A329LZ49</accession>
<comment type="caution">
    <text evidence="4">The sequence shown here is derived from an EMBL/GenBank/DDBJ whole genome shotgun (WGS) entry which is preliminary data.</text>
</comment>
<evidence type="ECO:0000256" key="1">
    <source>
        <dbReference type="SAM" id="MobiDB-lite"/>
    </source>
</evidence>
<dbReference type="PANTHER" id="PTHR43143:SF5">
    <property type="entry name" value="SECRETED PROTEIN"/>
    <property type="match status" value="1"/>
</dbReference>
<dbReference type="Gene3D" id="2.60.40.1260">
    <property type="entry name" value="Lamin Tail domain"/>
    <property type="match status" value="1"/>
</dbReference>
<dbReference type="InterPro" id="IPR051918">
    <property type="entry name" value="STPP_CPPED1"/>
</dbReference>
<evidence type="ECO:0000259" key="3">
    <source>
        <dbReference type="PROSITE" id="PS51841"/>
    </source>
</evidence>
<dbReference type="Pfam" id="PF00932">
    <property type="entry name" value="LTD"/>
    <property type="match status" value="3"/>
</dbReference>
<evidence type="ECO:0000313" key="4">
    <source>
        <dbReference type="EMBL" id="RAV12964.1"/>
    </source>
</evidence>
<name>A0A329LZ49_9BACL</name>
<feature type="domain" description="SLH" evidence="2">
    <location>
        <begin position="2281"/>
        <end position="2344"/>
    </location>
</feature>
<dbReference type="EMBL" id="QMFB01000031">
    <property type="protein sequence ID" value="RAV12964.1"/>
    <property type="molecule type" value="Genomic_DNA"/>
</dbReference>
<proteinExistence type="predicted"/>
<organism evidence="4 5">
    <name type="scientific">Paenibacillus contaminans</name>
    <dbReference type="NCBI Taxonomy" id="450362"/>
    <lineage>
        <taxon>Bacteria</taxon>
        <taxon>Bacillati</taxon>
        <taxon>Bacillota</taxon>
        <taxon>Bacilli</taxon>
        <taxon>Bacillales</taxon>
        <taxon>Paenibacillaceae</taxon>
        <taxon>Paenibacillus</taxon>
    </lineage>
</organism>
<gene>
    <name evidence="4" type="ORF">DQG23_33830</name>
</gene>
<dbReference type="PROSITE" id="PS51841">
    <property type="entry name" value="LTD"/>
    <property type="match status" value="4"/>
</dbReference>
<dbReference type="PROSITE" id="PS51272">
    <property type="entry name" value="SLH"/>
    <property type="match status" value="3"/>
</dbReference>